<organism evidence="1 2">
    <name type="scientific">Parelaphostrongylus tenuis</name>
    <name type="common">Meningeal worm</name>
    <dbReference type="NCBI Taxonomy" id="148309"/>
    <lineage>
        <taxon>Eukaryota</taxon>
        <taxon>Metazoa</taxon>
        <taxon>Ecdysozoa</taxon>
        <taxon>Nematoda</taxon>
        <taxon>Chromadorea</taxon>
        <taxon>Rhabditida</taxon>
        <taxon>Rhabditina</taxon>
        <taxon>Rhabditomorpha</taxon>
        <taxon>Strongyloidea</taxon>
        <taxon>Metastrongylidae</taxon>
        <taxon>Parelaphostrongylus</taxon>
    </lineage>
</organism>
<keyword evidence="2" id="KW-1185">Reference proteome</keyword>
<dbReference type="EMBL" id="JAHQIW010001271">
    <property type="protein sequence ID" value="KAJ1351962.1"/>
    <property type="molecule type" value="Genomic_DNA"/>
</dbReference>
<dbReference type="AlphaFoldDB" id="A0AAD5M4B9"/>
<dbReference type="Proteomes" id="UP001196413">
    <property type="component" value="Unassembled WGS sequence"/>
</dbReference>
<name>A0AAD5M4B9_PARTN</name>
<evidence type="ECO:0000313" key="1">
    <source>
        <dbReference type="EMBL" id="KAJ1351962.1"/>
    </source>
</evidence>
<gene>
    <name evidence="1" type="ORF">KIN20_008145</name>
</gene>
<reference evidence="1" key="1">
    <citation type="submission" date="2021-06" db="EMBL/GenBank/DDBJ databases">
        <title>Parelaphostrongylus tenuis whole genome reference sequence.</title>
        <authorList>
            <person name="Garwood T.J."/>
            <person name="Larsen P.A."/>
            <person name="Fountain-Jones N.M."/>
            <person name="Garbe J.R."/>
            <person name="Macchietto M.G."/>
            <person name="Kania S.A."/>
            <person name="Gerhold R.W."/>
            <person name="Richards J.E."/>
            <person name="Wolf T.M."/>
        </authorList>
    </citation>
    <scope>NUCLEOTIDE SEQUENCE</scope>
    <source>
        <strain evidence="1">MNPRO001-30</strain>
        <tissue evidence="1">Meninges</tissue>
    </source>
</reference>
<proteinExistence type="predicted"/>
<evidence type="ECO:0000313" key="2">
    <source>
        <dbReference type="Proteomes" id="UP001196413"/>
    </source>
</evidence>
<accession>A0AAD5M4B9</accession>
<sequence length="154" mass="16781">MGNHSRKPAAHGQVIGSKSHQTLVHIEEPHIPRSISALPSLQMSRKNSSCDVGAKLSRSESFSSAADQHFDTLTRGRKVLCPHTGTDFPTGEMGGFVNHGQCQASTVPLVSFAKLLLQLQVTGSAVLILVKKCSRRDRIELNIYGHLFFGQCMD</sequence>
<comment type="caution">
    <text evidence="1">The sequence shown here is derived from an EMBL/GenBank/DDBJ whole genome shotgun (WGS) entry which is preliminary data.</text>
</comment>
<protein>
    <submittedName>
        <fullName evidence="1">Uncharacterized protein</fullName>
    </submittedName>
</protein>